<feature type="coiled-coil region" evidence="1">
    <location>
        <begin position="312"/>
        <end position="353"/>
    </location>
</feature>
<evidence type="ECO:0000256" key="1">
    <source>
        <dbReference type="SAM" id="Coils"/>
    </source>
</evidence>
<keyword evidence="2" id="KW-0472">Membrane</keyword>
<feature type="transmembrane region" description="Helical" evidence="2">
    <location>
        <begin position="232"/>
        <end position="250"/>
    </location>
</feature>
<evidence type="ECO:0000256" key="2">
    <source>
        <dbReference type="SAM" id="Phobius"/>
    </source>
</evidence>
<feature type="transmembrane region" description="Helical" evidence="2">
    <location>
        <begin position="197"/>
        <end position="220"/>
    </location>
</feature>
<dbReference type="AlphaFoldDB" id="A0A1H5SI49"/>
<evidence type="ECO:0000313" key="3">
    <source>
        <dbReference type="EMBL" id="SEF50094.1"/>
    </source>
</evidence>
<dbReference type="Proteomes" id="UP000236738">
    <property type="component" value="Unassembled WGS sequence"/>
</dbReference>
<protein>
    <submittedName>
        <fullName evidence="3">Uncharacterized protein</fullName>
    </submittedName>
</protein>
<gene>
    <name evidence="3" type="ORF">SAMN05421847_0151</name>
</gene>
<reference evidence="4" key="1">
    <citation type="submission" date="2016-10" db="EMBL/GenBank/DDBJ databases">
        <authorList>
            <person name="Varghese N."/>
            <person name="Submissions S."/>
        </authorList>
    </citation>
    <scope>NUCLEOTIDE SEQUENCE [LARGE SCALE GENOMIC DNA]</scope>
    <source>
        <strain evidence="4">DSM 21580</strain>
    </source>
</reference>
<keyword evidence="2" id="KW-1133">Transmembrane helix</keyword>
<accession>A0A1H5SI49</accession>
<feature type="transmembrane region" description="Helical" evidence="2">
    <location>
        <begin position="277"/>
        <end position="299"/>
    </location>
</feature>
<dbReference type="EMBL" id="FNUS01000001">
    <property type="protein sequence ID" value="SEF50094.1"/>
    <property type="molecule type" value="Genomic_DNA"/>
</dbReference>
<proteinExistence type="predicted"/>
<organism evidence="3 4">
    <name type="scientific">Halpernia humi</name>
    <dbReference type="NCBI Taxonomy" id="493375"/>
    <lineage>
        <taxon>Bacteria</taxon>
        <taxon>Pseudomonadati</taxon>
        <taxon>Bacteroidota</taxon>
        <taxon>Flavobacteriia</taxon>
        <taxon>Flavobacteriales</taxon>
        <taxon>Weeksellaceae</taxon>
        <taxon>Chryseobacterium group</taxon>
        <taxon>Halpernia</taxon>
    </lineage>
</organism>
<sequence>MMGKLNQLFAVKKTPELKVSEETNSEENEVQLRVTYYKSGFNSCVNSMGSPMNFLASLQNVYQSFEEQCRKQKEEQENLKKPYEEEKIRSQNELKNTETAILLAQEKQENIDGKINDAKKEIADVKNNPGNYGIDISRRPKAQFFIGLILLLPITIYLFVFYISASYSAMFKVFDNDSLSAAIFDAQSLNNAMKASWLEGVLVITIPFVFLGLGYIIHMITKGKGFKNSARLVALFLVTFLFDALLAYQIEKKIYDFNKTIDSAPYNLKIALGEAEFWMIIFAGFVVYLIWGLVFDLTMKEYENIDKIKGFINAKQDELKRLIEDKTKISEKIDELIQKSSEIKGKIIELQSKIDGFILPIKKYLHYHTQYKEGWFQAISREIALPHDQKQELLEKCEQVANNHLQRLGLLDGDFQQLVYSKIS</sequence>
<feature type="transmembrane region" description="Helical" evidence="2">
    <location>
        <begin position="144"/>
        <end position="165"/>
    </location>
</feature>
<keyword evidence="2" id="KW-0812">Transmembrane</keyword>
<name>A0A1H5SI49_9FLAO</name>
<keyword evidence="1" id="KW-0175">Coiled coil</keyword>
<dbReference type="RefSeq" id="WP_233740453.1">
    <property type="nucleotide sequence ID" value="NZ_FNUS01000001.1"/>
</dbReference>
<evidence type="ECO:0000313" key="4">
    <source>
        <dbReference type="Proteomes" id="UP000236738"/>
    </source>
</evidence>
<keyword evidence="4" id="KW-1185">Reference proteome</keyword>